<reference evidence="1 2" key="1">
    <citation type="submission" date="2018-08" db="EMBL/GenBank/DDBJ databases">
        <title>A genome reference for cultivated species of the human gut microbiota.</title>
        <authorList>
            <person name="Zou Y."/>
            <person name="Xue W."/>
            <person name="Luo G."/>
        </authorList>
    </citation>
    <scope>NUCLEOTIDE SEQUENCE [LARGE SCALE GENOMIC DNA]</scope>
    <source>
        <strain evidence="1 2">AM28-23</strain>
    </source>
</reference>
<evidence type="ECO:0000313" key="1">
    <source>
        <dbReference type="EMBL" id="RHE41357.1"/>
    </source>
</evidence>
<dbReference type="RefSeq" id="WP_118050072.1">
    <property type="nucleotide sequence ID" value="NZ_CABJFK010000002.1"/>
</dbReference>
<evidence type="ECO:0000313" key="2">
    <source>
        <dbReference type="Proteomes" id="UP000283745"/>
    </source>
</evidence>
<sequence>MRKAFIILGNGFTIDFLQYYSKVDSSINEKIDVCNLFRLGDKISTPWEEKPGFLSFKNCPALWTLGARPYNTKEESNALIEEIITCANMFFDFVNEPEQKTKRLELTNSNKDKIYLRAYSELNMYLRHLFSSYNTMITDKQLEKFLNGNTSWGWIDFFKAIEKSEYDKITFVTYNYDIWLERILKILKIPFRINGFDKSCDEKVEIIKPHGSISFVPKGDISAVYSVNYNLDFEGVPIEQLEIQYDNLTRYPKGAIIPPAGDSMRLGTTAPWSQKLRNEAKNIATSIEENDEIVLCGISYWHVDRRELDELLINLNQDSNFTFVNPMPPRDLNAVLSSIFTNYVQQHSSSEIGGILNGKAI</sequence>
<evidence type="ECO:0008006" key="3">
    <source>
        <dbReference type="Google" id="ProtNLM"/>
    </source>
</evidence>
<comment type="caution">
    <text evidence="1">The sequence shown here is derived from an EMBL/GenBank/DDBJ whole genome shotgun (WGS) entry which is preliminary data.</text>
</comment>
<dbReference type="AlphaFoldDB" id="A0A414JA33"/>
<dbReference type="Proteomes" id="UP000283745">
    <property type="component" value="Unassembled WGS sequence"/>
</dbReference>
<name>A0A414JA33_9FIRM</name>
<gene>
    <name evidence="1" type="ORF">DW740_03350</name>
</gene>
<protein>
    <recommendedName>
        <fullName evidence="3">SIR2-like domain-containing protein</fullName>
    </recommendedName>
</protein>
<proteinExistence type="predicted"/>
<dbReference type="EMBL" id="QSKF01000002">
    <property type="protein sequence ID" value="RHE41357.1"/>
    <property type="molecule type" value="Genomic_DNA"/>
</dbReference>
<accession>A0A414JA33</accession>
<organism evidence="1 2">
    <name type="scientific">Blautia obeum</name>
    <dbReference type="NCBI Taxonomy" id="40520"/>
    <lineage>
        <taxon>Bacteria</taxon>
        <taxon>Bacillati</taxon>
        <taxon>Bacillota</taxon>
        <taxon>Clostridia</taxon>
        <taxon>Lachnospirales</taxon>
        <taxon>Lachnospiraceae</taxon>
        <taxon>Blautia</taxon>
    </lineage>
</organism>